<comment type="caution">
    <text evidence="1">The sequence shown here is derived from an EMBL/GenBank/DDBJ whole genome shotgun (WGS) entry which is preliminary data.</text>
</comment>
<evidence type="ECO:0000313" key="1">
    <source>
        <dbReference type="EMBL" id="KAH7934714.1"/>
    </source>
</evidence>
<keyword evidence="2" id="KW-1185">Reference proteome</keyword>
<organism evidence="1 2">
    <name type="scientific">Rhipicephalus microplus</name>
    <name type="common">Cattle tick</name>
    <name type="synonym">Boophilus microplus</name>
    <dbReference type="NCBI Taxonomy" id="6941"/>
    <lineage>
        <taxon>Eukaryota</taxon>
        <taxon>Metazoa</taxon>
        <taxon>Ecdysozoa</taxon>
        <taxon>Arthropoda</taxon>
        <taxon>Chelicerata</taxon>
        <taxon>Arachnida</taxon>
        <taxon>Acari</taxon>
        <taxon>Parasitiformes</taxon>
        <taxon>Ixodida</taxon>
        <taxon>Ixodoidea</taxon>
        <taxon>Ixodidae</taxon>
        <taxon>Rhipicephalinae</taxon>
        <taxon>Rhipicephalus</taxon>
        <taxon>Boophilus</taxon>
    </lineage>
</organism>
<accession>A0A9J6CVP6</accession>
<gene>
    <name evidence="1" type="ORF">HPB51_028929</name>
</gene>
<name>A0A9J6CVP6_RHIMP</name>
<proteinExistence type="predicted"/>
<reference evidence="1" key="1">
    <citation type="journal article" date="2020" name="Cell">
        <title>Large-Scale Comparative Analyses of Tick Genomes Elucidate Their Genetic Diversity and Vector Capacities.</title>
        <authorList>
            <consortium name="Tick Genome and Microbiome Consortium (TIGMIC)"/>
            <person name="Jia N."/>
            <person name="Wang J."/>
            <person name="Shi W."/>
            <person name="Du L."/>
            <person name="Sun Y."/>
            <person name="Zhan W."/>
            <person name="Jiang J.F."/>
            <person name="Wang Q."/>
            <person name="Zhang B."/>
            <person name="Ji P."/>
            <person name="Bell-Sakyi L."/>
            <person name="Cui X.M."/>
            <person name="Yuan T.T."/>
            <person name="Jiang B.G."/>
            <person name="Yang W.F."/>
            <person name="Lam T.T."/>
            <person name="Chang Q.C."/>
            <person name="Ding S.J."/>
            <person name="Wang X.J."/>
            <person name="Zhu J.G."/>
            <person name="Ruan X.D."/>
            <person name="Zhao L."/>
            <person name="Wei J.T."/>
            <person name="Ye R.Z."/>
            <person name="Que T.C."/>
            <person name="Du C.H."/>
            <person name="Zhou Y.H."/>
            <person name="Cheng J.X."/>
            <person name="Dai P.F."/>
            <person name="Guo W.B."/>
            <person name="Han X.H."/>
            <person name="Huang E.J."/>
            <person name="Li L.F."/>
            <person name="Wei W."/>
            <person name="Gao Y.C."/>
            <person name="Liu J.Z."/>
            <person name="Shao H.Z."/>
            <person name="Wang X."/>
            <person name="Wang C.C."/>
            <person name="Yang T.C."/>
            <person name="Huo Q.B."/>
            <person name="Li W."/>
            <person name="Chen H.Y."/>
            <person name="Chen S.E."/>
            <person name="Zhou L.G."/>
            <person name="Ni X.B."/>
            <person name="Tian J.H."/>
            <person name="Sheng Y."/>
            <person name="Liu T."/>
            <person name="Pan Y.S."/>
            <person name="Xia L.Y."/>
            <person name="Li J."/>
            <person name="Zhao F."/>
            <person name="Cao W.C."/>
        </authorList>
    </citation>
    <scope>NUCLEOTIDE SEQUENCE</scope>
    <source>
        <strain evidence="1">Rmic-2018</strain>
    </source>
</reference>
<dbReference type="EMBL" id="JABSTU010005999">
    <property type="protein sequence ID" value="KAH7934714.1"/>
    <property type="molecule type" value="Genomic_DNA"/>
</dbReference>
<evidence type="ECO:0000313" key="2">
    <source>
        <dbReference type="Proteomes" id="UP000821866"/>
    </source>
</evidence>
<protein>
    <submittedName>
        <fullName evidence="1">Uncharacterized protein</fullName>
    </submittedName>
</protein>
<dbReference type="Proteomes" id="UP000821866">
    <property type="component" value="Unassembled WGS sequence"/>
</dbReference>
<reference evidence="1" key="2">
    <citation type="submission" date="2021-09" db="EMBL/GenBank/DDBJ databases">
        <authorList>
            <person name="Jia N."/>
            <person name="Wang J."/>
            <person name="Shi W."/>
            <person name="Du L."/>
            <person name="Sun Y."/>
            <person name="Zhan W."/>
            <person name="Jiang J."/>
            <person name="Wang Q."/>
            <person name="Zhang B."/>
            <person name="Ji P."/>
            <person name="Sakyi L.B."/>
            <person name="Cui X."/>
            <person name="Yuan T."/>
            <person name="Jiang B."/>
            <person name="Yang W."/>
            <person name="Lam T.T.-Y."/>
            <person name="Chang Q."/>
            <person name="Ding S."/>
            <person name="Wang X."/>
            <person name="Zhu J."/>
            <person name="Ruan X."/>
            <person name="Zhao L."/>
            <person name="Wei J."/>
            <person name="Que T."/>
            <person name="Du C."/>
            <person name="Cheng J."/>
            <person name="Dai P."/>
            <person name="Han X."/>
            <person name="Huang E."/>
            <person name="Gao Y."/>
            <person name="Liu J."/>
            <person name="Shao H."/>
            <person name="Ye R."/>
            <person name="Li L."/>
            <person name="Wei W."/>
            <person name="Wang X."/>
            <person name="Wang C."/>
            <person name="Huo Q."/>
            <person name="Li W."/>
            <person name="Guo W."/>
            <person name="Chen H."/>
            <person name="Chen S."/>
            <person name="Zhou L."/>
            <person name="Zhou L."/>
            <person name="Ni X."/>
            <person name="Tian J."/>
            <person name="Zhou Y."/>
            <person name="Sheng Y."/>
            <person name="Liu T."/>
            <person name="Pan Y."/>
            <person name="Xia L."/>
            <person name="Li J."/>
            <person name="Zhao F."/>
            <person name="Cao W."/>
        </authorList>
    </citation>
    <scope>NUCLEOTIDE SEQUENCE</scope>
    <source>
        <strain evidence="1">Rmic-2018</strain>
        <tissue evidence="1">Larvae</tissue>
    </source>
</reference>
<dbReference type="VEuPathDB" id="VectorBase:LOC119173703"/>
<dbReference type="AlphaFoldDB" id="A0A9J6CVP6"/>
<sequence length="175" mass="19435">MWLEALRENDQSVAAGDDVLVAYSAALFVTKGYVEHLGDVASPHASVLGIRSVVEAVYNPVLAKLYMSSRITQKGEALAASLLGTLKQKAIDGVSRMSWLDDAARQFFKRQLASTVVRLWPPVTVNNSLDFEGLYPGCPQSERSFVRFWISLLEKQAFGKASDIARRKHIQFTFL</sequence>